<keyword evidence="1" id="KW-0378">Hydrolase</keyword>
<reference evidence="1 2" key="1">
    <citation type="submission" date="2024-10" db="EMBL/GenBank/DDBJ databases">
        <title>The Natural Products Discovery Center: Release of the First 8490 Sequenced Strains for Exploring Actinobacteria Biosynthetic Diversity.</title>
        <authorList>
            <person name="Kalkreuter E."/>
            <person name="Kautsar S.A."/>
            <person name="Yang D."/>
            <person name="Bader C.D."/>
            <person name="Teijaro C.N."/>
            <person name="Fluegel L."/>
            <person name="Davis C.M."/>
            <person name="Simpson J.R."/>
            <person name="Lauterbach L."/>
            <person name="Steele A.D."/>
            <person name="Gui C."/>
            <person name="Meng S."/>
            <person name="Li G."/>
            <person name="Viehrig K."/>
            <person name="Ye F."/>
            <person name="Su P."/>
            <person name="Kiefer A.F."/>
            <person name="Nichols A."/>
            <person name="Cepeda A.J."/>
            <person name="Yan W."/>
            <person name="Fan B."/>
            <person name="Jiang Y."/>
            <person name="Adhikari A."/>
            <person name="Zheng C.-J."/>
            <person name="Schuster L."/>
            <person name="Cowan T.M."/>
            <person name="Smanski M.J."/>
            <person name="Chevrette M.G."/>
            <person name="De Carvalho L.P.S."/>
            <person name="Shen B."/>
        </authorList>
    </citation>
    <scope>NUCLEOTIDE SEQUENCE [LARGE SCALE GENOMIC DNA]</scope>
    <source>
        <strain evidence="1 2">NPDC087045</strain>
    </source>
</reference>
<evidence type="ECO:0000313" key="1">
    <source>
        <dbReference type="EMBL" id="MFJ3047079.1"/>
    </source>
</evidence>
<dbReference type="EMBL" id="JBIUZV010000008">
    <property type="protein sequence ID" value="MFJ3047079.1"/>
    <property type="molecule type" value="Genomic_DNA"/>
</dbReference>
<comment type="caution">
    <text evidence="1">The sequence shown here is derived from an EMBL/GenBank/DDBJ whole genome shotgun (WGS) entry which is preliminary data.</text>
</comment>
<dbReference type="InterPro" id="IPR006379">
    <property type="entry name" value="HAD-SF_hydro_IIB"/>
</dbReference>
<protein>
    <submittedName>
        <fullName evidence="1">HAD-IIB family hydrolase</fullName>
    </submittedName>
</protein>
<organism evidence="1 2">
    <name type="scientific">Herbaspirillum chlorophenolicum</name>
    <dbReference type="NCBI Taxonomy" id="211589"/>
    <lineage>
        <taxon>Bacteria</taxon>
        <taxon>Pseudomonadati</taxon>
        <taxon>Pseudomonadota</taxon>
        <taxon>Betaproteobacteria</taxon>
        <taxon>Burkholderiales</taxon>
        <taxon>Oxalobacteraceae</taxon>
        <taxon>Herbaspirillum</taxon>
    </lineage>
</organism>
<proteinExistence type="predicted"/>
<dbReference type="Gene3D" id="3.40.50.1000">
    <property type="entry name" value="HAD superfamily/HAD-like"/>
    <property type="match status" value="2"/>
</dbReference>
<keyword evidence="2" id="KW-1185">Reference proteome</keyword>
<dbReference type="GO" id="GO:0016787">
    <property type="term" value="F:hydrolase activity"/>
    <property type="evidence" value="ECO:0007669"/>
    <property type="project" value="UniProtKB-KW"/>
</dbReference>
<name>A0ABW8F1B6_9BURK</name>
<dbReference type="Proteomes" id="UP001617427">
    <property type="component" value="Unassembled WGS sequence"/>
</dbReference>
<dbReference type="PANTHER" id="PTHR10000">
    <property type="entry name" value="PHOSPHOSERINE PHOSPHATASE"/>
    <property type="match status" value="1"/>
</dbReference>
<sequence>MRPLEQMPHARVATVFTDIDDTLTTGGKLSALAYEALEELQRAGLRVIPVTGRPAGWCDQIARLWPVDGIIGENGALYMWHDAHTGKLRTRHLLDEESRAGNAERLAAVCERILHEVPGCAVASDQFCRQYDLAIDFCEDVPPLPRDAIDRIVQIMEESGMTAKISSIHVNGWFGDYDKLSMARLMMRERYGVDLADKAERNRCVFAGDSPNDAPMFAYFPLSVGVANVLEFTDRLAHAPHFITREPCGAGFAELTRHLLAHS</sequence>
<dbReference type="InterPro" id="IPR023214">
    <property type="entry name" value="HAD_sf"/>
</dbReference>
<accession>A0ABW8F1B6</accession>
<dbReference type="NCBIfam" id="TIGR01484">
    <property type="entry name" value="HAD-SF-IIB"/>
    <property type="match status" value="1"/>
</dbReference>
<dbReference type="RefSeq" id="WP_050466149.1">
    <property type="nucleotide sequence ID" value="NZ_JBIUZV010000008.1"/>
</dbReference>
<evidence type="ECO:0000313" key="2">
    <source>
        <dbReference type="Proteomes" id="UP001617427"/>
    </source>
</evidence>
<dbReference type="PANTHER" id="PTHR10000:SF8">
    <property type="entry name" value="HAD SUPERFAMILY HYDROLASE-LIKE, TYPE 3"/>
    <property type="match status" value="1"/>
</dbReference>
<dbReference type="SUPFAM" id="SSF56784">
    <property type="entry name" value="HAD-like"/>
    <property type="match status" value="1"/>
</dbReference>
<dbReference type="Pfam" id="PF08282">
    <property type="entry name" value="Hydrolase_3"/>
    <property type="match status" value="1"/>
</dbReference>
<dbReference type="InterPro" id="IPR036412">
    <property type="entry name" value="HAD-like_sf"/>
</dbReference>
<gene>
    <name evidence="1" type="ORF">ACIPEN_14720</name>
</gene>